<keyword evidence="3 6" id="KW-0808">Transferase</keyword>
<dbReference type="GO" id="GO:0008483">
    <property type="term" value="F:transaminase activity"/>
    <property type="evidence" value="ECO:0007669"/>
    <property type="project" value="UniProtKB-KW"/>
</dbReference>
<feature type="domain" description="Aminotransferase class I/classII large" evidence="5">
    <location>
        <begin position="47"/>
        <end position="387"/>
    </location>
</feature>
<proteinExistence type="predicted"/>
<dbReference type="InterPro" id="IPR050859">
    <property type="entry name" value="Class-I_PLP-dep_aminotransf"/>
</dbReference>
<evidence type="ECO:0000256" key="2">
    <source>
        <dbReference type="ARBA" id="ARBA00022576"/>
    </source>
</evidence>
<dbReference type="EMBL" id="JAFBEV010000002">
    <property type="protein sequence ID" value="MBM7656871.1"/>
    <property type="molecule type" value="Genomic_DNA"/>
</dbReference>
<dbReference type="CDD" id="cd00609">
    <property type="entry name" value="AAT_like"/>
    <property type="match status" value="1"/>
</dbReference>
<dbReference type="Proteomes" id="UP000823201">
    <property type="component" value="Unassembled WGS sequence"/>
</dbReference>
<sequence length="396" mass="44706">MKSDLYSERMKEVRPSAIRELLKLGADPDVISFGGGYPDPNLFPTDQLSRVYAHVLKEQGKQALQYTISEGLPALREKLVKRMERVGVTCGLDNLFLLQGSQQGLDLVAKMLLNPGDVVITENPTFLGALVAFNAYQPNYASVSMDEDGMIMDELETVLKANPRAKIIYTVPTFQNPTGVTMSLARRKRLVALANQYDVIILEDDPYREIRYEGEPLPSIKSLDTEGRVIHLGSFSKILSPGMRLGWVIAEHELAEKLCLLKMAADTQNSTLNMYAANLFLERYDIDEHITRIQNVYRKKKQIMLDAFNTYLPKSVHYTNPQGGLFTWLTLPETVDTTKLMKEHVLPEANVAYVPGATFYPLHQEINHCRFNYSCMSEEKIVKGIAAFGQILQNYC</sequence>
<dbReference type="PANTHER" id="PTHR42790">
    <property type="entry name" value="AMINOTRANSFERASE"/>
    <property type="match status" value="1"/>
</dbReference>
<keyword evidence="4" id="KW-0663">Pyridoxal phosphate</keyword>
<dbReference type="PANTHER" id="PTHR42790:SF19">
    <property type="entry name" value="KYNURENINE_ALPHA-AMINOADIPATE AMINOTRANSFERASE, MITOCHONDRIAL"/>
    <property type="match status" value="1"/>
</dbReference>
<evidence type="ECO:0000256" key="1">
    <source>
        <dbReference type="ARBA" id="ARBA00001933"/>
    </source>
</evidence>
<dbReference type="InterPro" id="IPR015424">
    <property type="entry name" value="PyrdxlP-dep_Trfase"/>
</dbReference>
<dbReference type="EC" id="2.6.1.-" evidence="6"/>
<dbReference type="Gene3D" id="3.90.1150.10">
    <property type="entry name" value="Aspartate Aminotransferase, domain 1"/>
    <property type="match status" value="1"/>
</dbReference>
<evidence type="ECO:0000313" key="6">
    <source>
        <dbReference type="EMBL" id="MBM7656871.1"/>
    </source>
</evidence>
<dbReference type="RefSeq" id="WP_205005231.1">
    <property type="nucleotide sequence ID" value="NZ_CBCRXA010000002.1"/>
</dbReference>
<reference evidence="6 7" key="1">
    <citation type="submission" date="2021-01" db="EMBL/GenBank/DDBJ databases">
        <title>Genomic Encyclopedia of Type Strains, Phase IV (KMG-IV): sequencing the most valuable type-strain genomes for metagenomic binning, comparative biology and taxonomic classification.</title>
        <authorList>
            <person name="Goeker M."/>
        </authorList>
    </citation>
    <scope>NUCLEOTIDE SEQUENCE [LARGE SCALE GENOMIC DNA]</scope>
    <source>
        <strain evidence="6 7">DSM 100968</strain>
    </source>
</reference>
<gene>
    <name evidence="6" type="ORF">JOC27_000308</name>
</gene>
<dbReference type="InterPro" id="IPR015422">
    <property type="entry name" value="PyrdxlP-dep_Trfase_small"/>
</dbReference>
<dbReference type="Gene3D" id="3.40.640.10">
    <property type="entry name" value="Type I PLP-dependent aspartate aminotransferase-like (Major domain)"/>
    <property type="match status" value="1"/>
</dbReference>
<evidence type="ECO:0000256" key="4">
    <source>
        <dbReference type="ARBA" id="ARBA00022898"/>
    </source>
</evidence>
<evidence type="ECO:0000313" key="7">
    <source>
        <dbReference type="Proteomes" id="UP000823201"/>
    </source>
</evidence>
<protein>
    <submittedName>
        <fullName evidence="6">2-aminoadipate transaminase</fullName>
        <ecNumber evidence="6">2.6.1.-</ecNumber>
    </submittedName>
</protein>
<organism evidence="6 7">
    <name type="scientific">Sporolactobacillus spathodeae</name>
    <dbReference type="NCBI Taxonomy" id="1465502"/>
    <lineage>
        <taxon>Bacteria</taxon>
        <taxon>Bacillati</taxon>
        <taxon>Bacillota</taxon>
        <taxon>Bacilli</taxon>
        <taxon>Bacillales</taxon>
        <taxon>Sporolactobacillaceae</taxon>
        <taxon>Sporolactobacillus</taxon>
    </lineage>
</organism>
<accession>A0ABS2Q517</accession>
<dbReference type="Pfam" id="PF00155">
    <property type="entry name" value="Aminotran_1_2"/>
    <property type="match status" value="1"/>
</dbReference>
<dbReference type="InterPro" id="IPR004839">
    <property type="entry name" value="Aminotransferase_I/II_large"/>
</dbReference>
<dbReference type="SUPFAM" id="SSF53383">
    <property type="entry name" value="PLP-dependent transferases"/>
    <property type="match status" value="1"/>
</dbReference>
<evidence type="ECO:0000259" key="5">
    <source>
        <dbReference type="Pfam" id="PF00155"/>
    </source>
</evidence>
<comment type="cofactor">
    <cofactor evidence="1">
        <name>pyridoxal 5'-phosphate</name>
        <dbReference type="ChEBI" id="CHEBI:597326"/>
    </cofactor>
</comment>
<evidence type="ECO:0000256" key="3">
    <source>
        <dbReference type="ARBA" id="ARBA00022679"/>
    </source>
</evidence>
<dbReference type="InterPro" id="IPR015421">
    <property type="entry name" value="PyrdxlP-dep_Trfase_major"/>
</dbReference>
<keyword evidence="2 6" id="KW-0032">Aminotransferase</keyword>
<comment type="caution">
    <text evidence="6">The sequence shown here is derived from an EMBL/GenBank/DDBJ whole genome shotgun (WGS) entry which is preliminary data.</text>
</comment>
<keyword evidence="7" id="KW-1185">Reference proteome</keyword>
<name>A0ABS2Q517_9BACL</name>